<dbReference type="EMBL" id="BSTJ01000006">
    <property type="protein sequence ID" value="GLY76522.1"/>
    <property type="molecule type" value="Genomic_DNA"/>
</dbReference>
<feature type="region of interest" description="Disordered" evidence="1">
    <location>
        <begin position="1"/>
        <end position="26"/>
    </location>
</feature>
<proteinExistence type="predicted"/>
<organism evidence="2 3">
    <name type="scientific">Actinoallomurus iriomotensis</name>
    <dbReference type="NCBI Taxonomy" id="478107"/>
    <lineage>
        <taxon>Bacteria</taxon>
        <taxon>Bacillati</taxon>
        <taxon>Actinomycetota</taxon>
        <taxon>Actinomycetes</taxon>
        <taxon>Streptosporangiales</taxon>
        <taxon>Thermomonosporaceae</taxon>
        <taxon>Actinoallomurus</taxon>
    </lineage>
</organism>
<dbReference type="Proteomes" id="UP001165135">
    <property type="component" value="Unassembled WGS sequence"/>
</dbReference>
<name>A0A9W6VRH5_9ACTN</name>
<reference evidence="2" key="1">
    <citation type="submission" date="2023-03" db="EMBL/GenBank/DDBJ databases">
        <title>Actinoallomurus iriomotensis NBRC 103681.</title>
        <authorList>
            <person name="Ichikawa N."/>
            <person name="Sato H."/>
            <person name="Tonouchi N."/>
        </authorList>
    </citation>
    <scope>NUCLEOTIDE SEQUENCE</scope>
    <source>
        <strain evidence="2">NBRC 103681</strain>
    </source>
</reference>
<evidence type="ECO:0000256" key="1">
    <source>
        <dbReference type="SAM" id="MobiDB-lite"/>
    </source>
</evidence>
<protein>
    <submittedName>
        <fullName evidence="2">Uncharacterized protein</fullName>
    </submittedName>
</protein>
<dbReference type="AlphaFoldDB" id="A0A9W6VRH5"/>
<evidence type="ECO:0000313" key="2">
    <source>
        <dbReference type="EMBL" id="GLY76522.1"/>
    </source>
</evidence>
<accession>A0A9W6VRH5</accession>
<sequence length="72" mass="7796">MGDGPPQRVHGGSIHGRHEGSDTNSLARTPKFFTAYMYARLASPAAGGTYEELPPYIALFASGGRQMLCRRI</sequence>
<comment type="caution">
    <text evidence="2">The sequence shown here is derived from an EMBL/GenBank/DDBJ whole genome shotgun (WGS) entry which is preliminary data.</text>
</comment>
<evidence type="ECO:0000313" key="3">
    <source>
        <dbReference type="Proteomes" id="UP001165135"/>
    </source>
</evidence>
<gene>
    <name evidence="2" type="ORF">Airi01_047890</name>
</gene>